<dbReference type="PROSITE" id="PS50850">
    <property type="entry name" value="MFS"/>
    <property type="match status" value="1"/>
</dbReference>
<feature type="transmembrane region" description="Helical" evidence="7">
    <location>
        <begin position="218"/>
        <end position="239"/>
    </location>
</feature>
<evidence type="ECO:0000259" key="8">
    <source>
        <dbReference type="PROSITE" id="PS50850"/>
    </source>
</evidence>
<evidence type="ECO:0000256" key="7">
    <source>
        <dbReference type="SAM" id="Phobius"/>
    </source>
</evidence>
<proteinExistence type="predicted"/>
<feature type="transmembrane region" description="Helical" evidence="7">
    <location>
        <begin position="310"/>
        <end position="328"/>
    </location>
</feature>
<keyword evidence="4 7" id="KW-1133">Transmembrane helix</keyword>
<sequence>MATGTFAIGFGSYVMAGLVPSVSAELDVPVTQVGALVSVYGFTYAISTPLLTLAVGRVPRRLLMCVALALFALATGATAFATTYDQVAVLRGLSAVAAGGFTPTATVLAARLAPPGRRGRAVATVFGGLTTATVLGAPAGNLLGPALGYRGVYALVGALALVALVSVLVLVRVPRPAPTPADPTPAEIGASRRDRSSHAPISAGTTDLGAPRAAPGPALPGLVGVVLLVSMLETASALMVQTYSAPLLTELAGLTGALLSAVLLAYGVAGVAGNVVGGRLADRFGAARSIVLALGTSAVALLLLTPATATAWTALAVFALWGFAAWAMNAPLQNVLLTLAGRHGQLVVALNSSIISLGTGLGALVGGWVVAGPGYAALGTAAAAVMLLAVVLVAVLSRRPAVAAV</sequence>
<evidence type="ECO:0000256" key="6">
    <source>
        <dbReference type="SAM" id="MobiDB-lite"/>
    </source>
</evidence>
<feature type="domain" description="Major facilitator superfamily (MFS) profile" evidence="8">
    <location>
        <begin position="1"/>
        <end position="401"/>
    </location>
</feature>
<feature type="transmembrane region" description="Helical" evidence="7">
    <location>
        <begin position="62"/>
        <end position="82"/>
    </location>
</feature>
<feature type="transmembrane region" description="Helical" evidence="7">
    <location>
        <begin position="285"/>
        <end position="304"/>
    </location>
</feature>
<feature type="transmembrane region" description="Helical" evidence="7">
    <location>
        <begin position="375"/>
        <end position="396"/>
    </location>
</feature>
<feature type="transmembrane region" description="Helical" evidence="7">
    <location>
        <begin position="121"/>
        <end position="140"/>
    </location>
</feature>
<dbReference type="PANTHER" id="PTHR43124">
    <property type="entry name" value="PURINE EFFLUX PUMP PBUE"/>
    <property type="match status" value="1"/>
</dbReference>
<evidence type="ECO:0000256" key="5">
    <source>
        <dbReference type="ARBA" id="ARBA00023136"/>
    </source>
</evidence>
<feature type="region of interest" description="Disordered" evidence="6">
    <location>
        <begin position="179"/>
        <end position="212"/>
    </location>
</feature>
<evidence type="ECO:0000256" key="1">
    <source>
        <dbReference type="ARBA" id="ARBA00004651"/>
    </source>
</evidence>
<evidence type="ECO:0000256" key="2">
    <source>
        <dbReference type="ARBA" id="ARBA00022475"/>
    </source>
</evidence>
<gene>
    <name evidence="9" type="ORF">FA014_15020</name>
</gene>
<evidence type="ECO:0000256" key="4">
    <source>
        <dbReference type="ARBA" id="ARBA00022989"/>
    </source>
</evidence>
<accession>A0A7Z8NNQ3</accession>
<comment type="subcellular location">
    <subcellularLocation>
        <location evidence="1">Cell membrane</location>
        <topology evidence="1">Multi-pass membrane protein</topology>
    </subcellularLocation>
</comment>
<organism evidence="9 10">
    <name type="scientific">Cellulomonas hominis</name>
    <dbReference type="NCBI Taxonomy" id="156981"/>
    <lineage>
        <taxon>Bacteria</taxon>
        <taxon>Bacillati</taxon>
        <taxon>Actinomycetota</taxon>
        <taxon>Actinomycetes</taxon>
        <taxon>Micrococcales</taxon>
        <taxon>Cellulomonadaceae</taxon>
        <taxon>Cellulomonas</taxon>
    </lineage>
</organism>
<evidence type="ECO:0000256" key="3">
    <source>
        <dbReference type="ARBA" id="ARBA00022692"/>
    </source>
</evidence>
<dbReference type="EMBL" id="SZYE01000149">
    <property type="protein sequence ID" value="TKR22715.1"/>
    <property type="molecule type" value="Genomic_DNA"/>
</dbReference>
<dbReference type="InterPro" id="IPR036259">
    <property type="entry name" value="MFS_trans_sf"/>
</dbReference>
<keyword evidence="5 7" id="KW-0472">Membrane</keyword>
<name>A0A7Z8NNQ3_9CELL</name>
<dbReference type="Proteomes" id="UP000308121">
    <property type="component" value="Unassembled WGS sequence"/>
</dbReference>
<dbReference type="InterPro" id="IPR020846">
    <property type="entry name" value="MFS_dom"/>
</dbReference>
<feature type="transmembrane region" description="Helical" evidence="7">
    <location>
        <begin position="34"/>
        <end position="55"/>
    </location>
</feature>
<dbReference type="SUPFAM" id="SSF103473">
    <property type="entry name" value="MFS general substrate transporter"/>
    <property type="match status" value="1"/>
</dbReference>
<dbReference type="GO" id="GO:0022857">
    <property type="term" value="F:transmembrane transporter activity"/>
    <property type="evidence" value="ECO:0007669"/>
    <property type="project" value="InterPro"/>
</dbReference>
<feature type="transmembrane region" description="Helical" evidence="7">
    <location>
        <begin position="348"/>
        <end position="369"/>
    </location>
</feature>
<keyword evidence="2" id="KW-1003">Cell membrane</keyword>
<dbReference type="Gene3D" id="1.20.1250.20">
    <property type="entry name" value="MFS general substrate transporter like domains"/>
    <property type="match status" value="2"/>
</dbReference>
<comment type="caution">
    <text evidence="9">The sequence shown here is derived from an EMBL/GenBank/DDBJ whole genome shotgun (WGS) entry which is preliminary data.</text>
</comment>
<evidence type="ECO:0000313" key="10">
    <source>
        <dbReference type="Proteomes" id="UP000308121"/>
    </source>
</evidence>
<dbReference type="Pfam" id="PF07690">
    <property type="entry name" value="MFS_1"/>
    <property type="match status" value="1"/>
</dbReference>
<dbReference type="GO" id="GO:0005886">
    <property type="term" value="C:plasma membrane"/>
    <property type="evidence" value="ECO:0007669"/>
    <property type="project" value="UniProtKB-SubCell"/>
</dbReference>
<feature type="transmembrane region" description="Helical" evidence="7">
    <location>
        <begin position="152"/>
        <end position="171"/>
    </location>
</feature>
<feature type="transmembrane region" description="Helical" evidence="7">
    <location>
        <begin position="88"/>
        <end position="109"/>
    </location>
</feature>
<dbReference type="OrthoDB" id="9814237at2"/>
<dbReference type="InterPro" id="IPR050189">
    <property type="entry name" value="MFS_Efflux_Transporters"/>
</dbReference>
<protein>
    <submittedName>
        <fullName evidence="9">MFS transporter</fullName>
    </submittedName>
</protein>
<feature type="transmembrane region" description="Helical" evidence="7">
    <location>
        <begin position="251"/>
        <end position="273"/>
    </location>
</feature>
<evidence type="ECO:0000313" key="9">
    <source>
        <dbReference type="EMBL" id="TKR22715.1"/>
    </source>
</evidence>
<dbReference type="InterPro" id="IPR011701">
    <property type="entry name" value="MFS"/>
</dbReference>
<dbReference type="AlphaFoldDB" id="A0A7Z8NNQ3"/>
<reference evidence="9 10" key="1">
    <citation type="submission" date="2019-05" db="EMBL/GenBank/DDBJ databases">
        <title>Genome sequence of Cellulomonas hominis strain CS1.</title>
        <authorList>
            <person name="Belmont J."/>
            <person name="Maclea K.S."/>
        </authorList>
    </citation>
    <scope>NUCLEOTIDE SEQUENCE [LARGE SCALE GENOMIC DNA]</scope>
    <source>
        <strain evidence="9 10">CS1</strain>
    </source>
</reference>
<dbReference type="CDD" id="cd17324">
    <property type="entry name" value="MFS_NepI_like"/>
    <property type="match status" value="1"/>
</dbReference>
<dbReference type="PANTHER" id="PTHR43124:SF10">
    <property type="entry name" value="PURINE EFFLUX PUMP PBUE"/>
    <property type="match status" value="1"/>
</dbReference>
<keyword evidence="3 7" id="KW-0812">Transmembrane</keyword>